<dbReference type="SMART" id="SM00862">
    <property type="entry name" value="Trans_reg_C"/>
    <property type="match status" value="1"/>
</dbReference>
<dbReference type="InterPro" id="IPR005158">
    <property type="entry name" value="BTAD"/>
</dbReference>
<dbReference type="InterPro" id="IPR001867">
    <property type="entry name" value="OmpR/PhoB-type_DNA-bd"/>
</dbReference>
<evidence type="ECO:0000256" key="1">
    <source>
        <dbReference type="ARBA" id="ARBA00005820"/>
    </source>
</evidence>
<dbReference type="Gene3D" id="1.25.40.10">
    <property type="entry name" value="Tetratricopeptide repeat domain"/>
    <property type="match status" value="2"/>
</dbReference>
<dbReference type="SUPFAM" id="SSF46894">
    <property type="entry name" value="C-terminal effector domain of the bipartite response regulators"/>
    <property type="match status" value="1"/>
</dbReference>
<dbReference type="PANTHER" id="PTHR47691">
    <property type="entry name" value="REGULATOR-RELATED"/>
    <property type="match status" value="1"/>
</dbReference>
<dbReference type="Pfam" id="PF03704">
    <property type="entry name" value="BTAD"/>
    <property type="match status" value="1"/>
</dbReference>
<dbReference type="InterPro" id="IPR058852">
    <property type="entry name" value="HTH_77"/>
</dbReference>
<name>A0ABV7P469_9PSEU</name>
<keyword evidence="2 3" id="KW-0238">DNA-binding</keyword>
<dbReference type="Pfam" id="PF25872">
    <property type="entry name" value="HTH_77"/>
    <property type="match status" value="1"/>
</dbReference>
<dbReference type="PRINTS" id="PR00364">
    <property type="entry name" value="DISEASERSIST"/>
</dbReference>
<dbReference type="Proteomes" id="UP001595645">
    <property type="component" value="Unassembled WGS sequence"/>
</dbReference>
<proteinExistence type="inferred from homology"/>
<dbReference type="InterPro" id="IPR027417">
    <property type="entry name" value="P-loop_NTPase"/>
</dbReference>
<feature type="DNA-binding region" description="OmpR/PhoB-type" evidence="3">
    <location>
        <begin position="1"/>
        <end position="90"/>
    </location>
</feature>
<evidence type="ECO:0000256" key="2">
    <source>
        <dbReference type="ARBA" id="ARBA00023125"/>
    </source>
</evidence>
<sequence>MQIGMLGSFEVRTDDGGLADVPGARLRGLLIALALDPGRVVPKATLVDWIWGEQPPADATNALQRLVSRLRKVLPEGVVEGQTDGYRLKVAPEDVDAVRFERLLGQASGDEEARRLREALALWRGAAMQDVGLQDSGAFDAAVTRLEGLRLTAMEDRFDAELELGHGAKLVTELTDLAAAHPLRERLVAALMRALAATGRDTEALLVYQRTREALADALGVDPSPELSAVHVALLRGELGRREENRKTNVRAELTSFVGKEADVAKVRGLVAEHRLTTLIGPGGSGKTRLATETARTMLGDLPDGAWLVELAAIGPEGDVAQATLAALGLRDALLGDAPSAEPADRVVAAIRDREVLLILDNCEHVIEQAAAFAHRVLGECRRLRILATSREPLGITGEALWQVVPLALPDRHAAPGEIESSPAVRLLRDRASAVSKDFVADEATLATMARVCRVLDGMPLAIELAAARLRTMSIDQLANRLDDRFRLLTGGSRTALPRHRTLRAMVDWSWELLSDAERTVLCRLSVFSGGASLEAAEHVCVSEAVERYEVLELLTALTEKSLLVAAGDEAPRYRMLGTIKEYAELRLAEAGESALARDAHLAYFIELAEAAEPMLRQAEQLEWLAKLNADHDNITSAMRGALAAAEAPAAMRLAAACGWYWWLSGHRTEGMELVKAAVETPGEVPDNVAAIVYGLVSLFVSSGFADEYTAEKWIHESYRLGQKSEDNHPLLGLIVPLVRMLAGEETLSAWEPVLENENAWVRALARLHLGKMRITLGHPGREADTYLEQALTEFRALGERFGISFALTELADRIATRGEFATACEYYEQAITVVTEVGSVEDLIRLRSRQAQLYWLMGDEEASAAAAAEARRCAEQVTWPGALGMLALARAELAHWRGETGEAARELDIAMSVMGDEAELGHVRAIANDLMGYFADDLDKAREHREAAWQAAAEVRHVPLIAHMIVGIADYALRRDDPEQAARLLAAADELRGLPDRSRPDVTRIEETVLRRLGETKFAEAAREGTTAEWKQLVEVTLAS</sequence>
<comment type="similarity">
    <text evidence="1">Belongs to the AfsR/DnrI/RedD regulatory family.</text>
</comment>
<dbReference type="CDD" id="cd15831">
    <property type="entry name" value="BTAD"/>
    <property type="match status" value="1"/>
</dbReference>
<protein>
    <submittedName>
        <fullName evidence="5">BTAD domain-containing putative transcriptional regulator</fullName>
    </submittedName>
</protein>
<dbReference type="InterPro" id="IPR036388">
    <property type="entry name" value="WH-like_DNA-bd_sf"/>
</dbReference>
<dbReference type="RefSeq" id="WP_378242010.1">
    <property type="nucleotide sequence ID" value="NZ_JBHRWK010000047.1"/>
</dbReference>
<reference evidence="6" key="1">
    <citation type="journal article" date="2019" name="Int. J. Syst. Evol. Microbiol.">
        <title>The Global Catalogue of Microorganisms (GCM) 10K type strain sequencing project: providing services to taxonomists for standard genome sequencing and annotation.</title>
        <authorList>
            <consortium name="The Broad Institute Genomics Platform"/>
            <consortium name="The Broad Institute Genome Sequencing Center for Infectious Disease"/>
            <person name="Wu L."/>
            <person name="Ma J."/>
        </authorList>
    </citation>
    <scope>NUCLEOTIDE SEQUENCE [LARGE SCALE GENOMIC DNA]</scope>
    <source>
        <strain evidence="6">CGMCC 4.7676</strain>
    </source>
</reference>
<dbReference type="PANTHER" id="PTHR47691:SF3">
    <property type="entry name" value="HTH-TYPE TRANSCRIPTIONAL REGULATOR RV0890C-RELATED"/>
    <property type="match status" value="1"/>
</dbReference>
<evidence type="ECO:0000259" key="4">
    <source>
        <dbReference type="PROSITE" id="PS51755"/>
    </source>
</evidence>
<evidence type="ECO:0000313" key="6">
    <source>
        <dbReference type="Proteomes" id="UP001595645"/>
    </source>
</evidence>
<gene>
    <name evidence="5" type="ORF">ACFOSH_27780</name>
</gene>
<accession>A0ABV7P469</accession>
<comment type="caution">
    <text evidence="5">The sequence shown here is derived from an EMBL/GenBank/DDBJ whole genome shotgun (WGS) entry which is preliminary data.</text>
</comment>
<evidence type="ECO:0000313" key="5">
    <source>
        <dbReference type="EMBL" id="MFC3453253.1"/>
    </source>
</evidence>
<dbReference type="SUPFAM" id="SSF48452">
    <property type="entry name" value="TPR-like"/>
    <property type="match status" value="2"/>
</dbReference>
<dbReference type="InterPro" id="IPR016032">
    <property type="entry name" value="Sig_transdc_resp-reg_C-effctor"/>
</dbReference>
<dbReference type="Pfam" id="PF00486">
    <property type="entry name" value="Trans_reg_C"/>
    <property type="match status" value="1"/>
</dbReference>
<organism evidence="5 6">
    <name type="scientific">Amycolatopsis speibonae</name>
    <dbReference type="NCBI Taxonomy" id="1450224"/>
    <lineage>
        <taxon>Bacteria</taxon>
        <taxon>Bacillati</taxon>
        <taxon>Actinomycetota</taxon>
        <taxon>Actinomycetes</taxon>
        <taxon>Pseudonocardiales</taxon>
        <taxon>Pseudonocardiaceae</taxon>
        <taxon>Amycolatopsis</taxon>
    </lineage>
</organism>
<evidence type="ECO:0000256" key="3">
    <source>
        <dbReference type="PROSITE-ProRule" id="PRU01091"/>
    </source>
</evidence>
<dbReference type="EMBL" id="JBHRWK010000047">
    <property type="protein sequence ID" value="MFC3453253.1"/>
    <property type="molecule type" value="Genomic_DNA"/>
</dbReference>
<dbReference type="Gene3D" id="1.10.10.10">
    <property type="entry name" value="Winged helix-like DNA-binding domain superfamily/Winged helix DNA-binding domain"/>
    <property type="match status" value="1"/>
</dbReference>
<feature type="domain" description="OmpR/PhoB-type" evidence="4">
    <location>
        <begin position="1"/>
        <end position="90"/>
    </location>
</feature>
<dbReference type="PROSITE" id="PS51755">
    <property type="entry name" value="OMPR_PHOB"/>
    <property type="match status" value="1"/>
</dbReference>
<keyword evidence="6" id="KW-1185">Reference proteome</keyword>
<dbReference type="SMART" id="SM01043">
    <property type="entry name" value="BTAD"/>
    <property type="match status" value="1"/>
</dbReference>
<dbReference type="InterPro" id="IPR011990">
    <property type="entry name" value="TPR-like_helical_dom_sf"/>
</dbReference>
<dbReference type="SUPFAM" id="SSF52540">
    <property type="entry name" value="P-loop containing nucleoside triphosphate hydrolases"/>
    <property type="match status" value="1"/>
</dbReference>